<dbReference type="InterPro" id="IPR013656">
    <property type="entry name" value="PAS_4"/>
</dbReference>
<feature type="domain" description="PAC" evidence="1">
    <location>
        <begin position="78"/>
        <end position="132"/>
    </location>
</feature>
<dbReference type="Proteomes" id="UP000320300">
    <property type="component" value="Unassembled WGS sequence"/>
</dbReference>
<name>A0A521CTN9_9SPHI</name>
<dbReference type="NCBIfam" id="TIGR00229">
    <property type="entry name" value="sensory_box"/>
    <property type="match status" value="1"/>
</dbReference>
<dbReference type="PROSITE" id="PS50113">
    <property type="entry name" value="PAC"/>
    <property type="match status" value="1"/>
</dbReference>
<protein>
    <submittedName>
        <fullName evidence="2">PAS domain S-box-containing protein</fullName>
    </submittedName>
</protein>
<dbReference type="AlphaFoldDB" id="A0A521CTN9"/>
<reference evidence="2 3" key="1">
    <citation type="submission" date="2017-05" db="EMBL/GenBank/DDBJ databases">
        <authorList>
            <person name="Varghese N."/>
            <person name="Submissions S."/>
        </authorList>
    </citation>
    <scope>NUCLEOTIDE SEQUENCE [LARGE SCALE GENOMIC DNA]</scope>
    <source>
        <strain evidence="2 3">DSM 19036</strain>
    </source>
</reference>
<organism evidence="2 3">
    <name type="scientific">Pedobacter westerhofensis</name>
    <dbReference type="NCBI Taxonomy" id="425512"/>
    <lineage>
        <taxon>Bacteria</taxon>
        <taxon>Pseudomonadati</taxon>
        <taxon>Bacteroidota</taxon>
        <taxon>Sphingobacteriia</taxon>
        <taxon>Sphingobacteriales</taxon>
        <taxon>Sphingobacteriaceae</taxon>
        <taxon>Pedobacter</taxon>
    </lineage>
</organism>
<dbReference type="RefSeq" id="WP_142527890.1">
    <property type="nucleotide sequence ID" value="NZ_CBCSJO010000001.1"/>
</dbReference>
<dbReference type="Gene3D" id="3.30.450.20">
    <property type="entry name" value="PAS domain"/>
    <property type="match status" value="1"/>
</dbReference>
<evidence type="ECO:0000259" key="1">
    <source>
        <dbReference type="PROSITE" id="PS50113"/>
    </source>
</evidence>
<evidence type="ECO:0000313" key="3">
    <source>
        <dbReference type="Proteomes" id="UP000320300"/>
    </source>
</evidence>
<accession>A0A521CTN9</accession>
<evidence type="ECO:0000313" key="2">
    <source>
        <dbReference type="EMBL" id="SMO62814.1"/>
    </source>
</evidence>
<keyword evidence="3" id="KW-1185">Reference proteome</keyword>
<dbReference type="SUPFAM" id="SSF55785">
    <property type="entry name" value="PYP-like sensor domain (PAS domain)"/>
    <property type="match status" value="2"/>
</dbReference>
<dbReference type="InterPro" id="IPR035965">
    <property type="entry name" value="PAS-like_dom_sf"/>
</dbReference>
<gene>
    <name evidence="2" type="ORF">SAMN06265348_104189</name>
</gene>
<sequence length="223" mass="25203">MNRIETYQKLFEHAPIATAILCGDSLTVDLANDAMLKLWGREPSVIGQKLLDLMPELESQPYPKIIREVLETGRFHHETGSKVIISKDGKPETIYVDYSYTRIDAEEGEPNALLILANDISEREMAKNALEESDRNLRSLIMSAPVPMCVFKGEELKAEIVNESMLDLWQDNKSLRTDALKHVFHNGLTYTENINHILYSYTPLRDGLGKTCGVVLIGNRLDN</sequence>
<dbReference type="EMBL" id="FXTN01000004">
    <property type="protein sequence ID" value="SMO62814.1"/>
    <property type="molecule type" value="Genomic_DNA"/>
</dbReference>
<dbReference type="InterPro" id="IPR000700">
    <property type="entry name" value="PAS-assoc_C"/>
</dbReference>
<dbReference type="InterPro" id="IPR000014">
    <property type="entry name" value="PAS"/>
</dbReference>
<dbReference type="Pfam" id="PF08448">
    <property type="entry name" value="PAS_4"/>
    <property type="match status" value="1"/>
</dbReference>
<proteinExistence type="predicted"/>
<dbReference type="OrthoDB" id="9811889at2"/>